<dbReference type="Proteomes" id="UP000784294">
    <property type="component" value="Unassembled WGS sequence"/>
</dbReference>
<evidence type="ECO:0000313" key="1">
    <source>
        <dbReference type="EMBL" id="VEL10108.1"/>
    </source>
</evidence>
<gene>
    <name evidence="1" type="ORF">PXEA_LOCUS3548</name>
</gene>
<keyword evidence="2" id="KW-1185">Reference proteome</keyword>
<dbReference type="AlphaFoldDB" id="A0A448WF68"/>
<sequence length="136" mass="15595">MPGSLAPRTRPSTHQLIFRRYPSRLSCCPIFRHSQHRKPANHVASETGYTKHISTPDLWLRRLDPCFIDASSTTRPIVGNIRTPEQKTFHKSPWSVLNSAHPQLEADKLKSAPSLHGKRMYSQVRMHTYTPIDTRA</sequence>
<proteinExistence type="predicted"/>
<protein>
    <submittedName>
        <fullName evidence="1">Uncharacterized protein</fullName>
    </submittedName>
</protein>
<evidence type="ECO:0000313" key="2">
    <source>
        <dbReference type="Proteomes" id="UP000784294"/>
    </source>
</evidence>
<organism evidence="1 2">
    <name type="scientific">Protopolystoma xenopodis</name>
    <dbReference type="NCBI Taxonomy" id="117903"/>
    <lineage>
        <taxon>Eukaryota</taxon>
        <taxon>Metazoa</taxon>
        <taxon>Spiralia</taxon>
        <taxon>Lophotrochozoa</taxon>
        <taxon>Platyhelminthes</taxon>
        <taxon>Monogenea</taxon>
        <taxon>Polyopisthocotylea</taxon>
        <taxon>Polystomatidea</taxon>
        <taxon>Polystomatidae</taxon>
        <taxon>Protopolystoma</taxon>
    </lineage>
</organism>
<reference evidence="1" key="1">
    <citation type="submission" date="2018-11" db="EMBL/GenBank/DDBJ databases">
        <authorList>
            <consortium name="Pathogen Informatics"/>
        </authorList>
    </citation>
    <scope>NUCLEOTIDE SEQUENCE</scope>
</reference>
<comment type="caution">
    <text evidence="1">The sequence shown here is derived from an EMBL/GenBank/DDBJ whole genome shotgun (WGS) entry which is preliminary data.</text>
</comment>
<accession>A0A448WF68</accession>
<name>A0A448WF68_9PLAT</name>
<dbReference type="EMBL" id="CAAALY010008052">
    <property type="protein sequence ID" value="VEL10108.1"/>
    <property type="molecule type" value="Genomic_DNA"/>
</dbReference>